<accession>A0ACD1A8Q7</accession>
<evidence type="ECO:0000313" key="2">
    <source>
        <dbReference type="Proteomes" id="UP000594014"/>
    </source>
</evidence>
<keyword evidence="2" id="KW-1185">Reference proteome</keyword>
<protein>
    <submittedName>
        <fullName evidence="1">Glycogen/starch/alpha-glucan phosphorylase</fullName>
    </submittedName>
</protein>
<organism evidence="1 2">
    <name type="scientific">Anoxybacterium hadale</name>
    <dbReference type="NCBI Taxonomy" id="3408580"/>
    <lineage>
        <taxon>Bacteria</taxon>
        <taxon>Bacillati</taxon>
        <taxon>Bacillota</taxon>
        <taxon>Clostridia</taxon>
        <taxon>Peptostreptococcales</taxon>
        <taxon>Anaerovoracaceae</taxon>
        <taxon>Anoxybacterium</taxon>
    </lineage>
</organism>
<dbReference type="EMBL" id="CP042469">
    <property type="protein sequence ID" value="QOX62808.1"/>
    <property type="molecule type" value="Genomic_DNA"/>
</dbReference>
<evidence type="ECO:0000313" key="1">
    <source>
        <dbReference type="EMBL" id="QOX62808.1"/>
    </source>
</evidence>
<dbReference type="Proteomes" id="UP000594014">
    <property type="component" value="Chromosome"/>
</dbReference>
<gene>
    <name evidence="1" type="ORF">FRZ06_05330</name>
</gene>
<proteinExistence type="predicted"/>
<sequence>MDYVYTSQDISRLIEGKLTRYFGRESGNATKHQIFRAACYVVRDILSELWLTNSDAVCSQTEKQVIYLSMEFLPGTSLRNNIFNLGLEEPFQEALGELGGNLEELYRMEPDAGLGNGGLGRLASCYLDAISSQGMFGQGMSICYEYGIFKQQIKDGRQVEQPDDWLDLGESWLITKEDEAEEVHFGGKLTEVWDDKGRMKLIHSDYTTVIAIPRDMLISGYGSGVVNTLRLWQSTSPISIDMELFAKGEYLKAMEEKHQAEIISKILYPEDAHDEGKILRMKQQYFFISASMQTLTKRHLCTYGSLDRFYEKIAVHINDTHPTMAILELMRILMDDHEYEWDDAWNIVTKTVSYTNHTVMPEALEQWPEALFAGLLPRLHSILKEINRRFNDALHDAFPANEMRRNEMAVIFNGKIRMANLCVAASHTVNGVSALHSGIIKEKLFSGFSEMTPGKFTNVTNGIAYRRWLCQANPKLSGFIEELCGPGFKRDSRELEKLLAYKEDRIVLEQLAVIKRDNKLRLAEKIKNSNGIIVNPDSIFDVQVKRLHEYKRQLLNLFHIIDLYNQIKENPNLEIQPRTFIFGAKAAAGYYMAKQIIRLACKLSEQLEKDPVIRDRIKIVFLENYSVSLSEMIMPAADLSEQISLAGTEASGTGNMKLMLNGAVTIGTMDGANVEIYNAVGKENIFLFGMSVEEVEKLKGQGLYSPWGFYQDNRSISEIIKFLAGGIPGENFGDIINSLTTGYNGEADHYFVIADFESYKNAQQEVSAAYRDTQRWGGMSLTNIAKAGVFSADRSVREYADKIWGIKSIND</sequence>
<reference evidence="1" key="1">
    <citation type="submission" date="2019-08" db="EMBL/GenBank/DDBJ databases">
        <title>Genome sequence of Clostridiales bacterium MT110.</title>
        <authorList>
            <person name="Cao J."/>
        </authorList>
    </citation>
    <scope>NUCLEOTIDE SEQUENCE</scope>
    <source>
        <strain evidence="1">MT110</strain>
    </source>
</reference>
<name>A0ACD1A8Q7_9FIRM</name>